<accession>A0A916TZ05</accession>
<dbReference type="AlphaFoldDB" id="A0A916TZ05"/>
<dbReference type="Gene3D" id="2.30.30.40">
    <property type="entry name" value="SH3 Domains"/>
    <property type="match status" value="1"/>
</dbReference>
<feature type="domain" description="SH3b" evidence="2">
    <location>
        <begin position="36"/>
        <end position="93"/>
    </location>
</feature>
<keyword evidence="1" id="KW-0732">Signal</keyword>
<dbReference type="RefSeq" id="WP_188607999.1">
    <property type="nucleotide sequence ID" value="NZ_BMGG01000001.1"/>
</dbReference>
<feature type="signal peptide" evidence="1">
    <location>
        <begin position="1"/>
        <end position="22"/>
    </location>
</feature>
<evidence type="ECO:0000259" key="2">
    <source>
        <dbReference type="Pfam" id="PF08239"/>
    </source>
</evidence>
<keyword evidence="4" id="KW-1185">Reference proteome</keyword>
<dbReference type="Pfam" id="PF08239">
    <property type="entry name" value="SH3_3"/>
    <property type="match status" value="1"/>
</dbReference>
<organism evidence="3 4">
    <name type="scientific">Chelatococcus reniformis</name>
    <dbReference type="NCBI Taxonomy" id="1494448"/>
    <lineage>
        <taxon>Bacteria</taxon>
        <taxon>Pseudomonadati</taxon>
        <taxon>Pseudomonadota</taxon>
        <taxon>Alphaproteobacteria</taxon>
        <taxon>Hyphomicrobiales</taxon>
        <taxon>Chelatococcaceae</taxon>
        <taxon>Chelatococcus</taxon>
    </lineage>
</organism>
<reference evidence="3" key="2">
    <citation type="submission" date="2020-09" db="EMBL/GenBank/DDBJ databases">
        <authorList>
            <person name="Sun Q."/>
            <person name="Zhou Y."/>
        </authorList>
    </citation>
    <scope>NUCLEOTIDE SEQUENCE</scope>
    <source>
        <strain evidence="3">CGMCC 1.12919</strain>
    </source>
</reference>
<evidence type="ECO:0000313" key="3">
    <source>
        <dbReference type="EMBL" id="GGC52185.1"/>
    </source>
</evidence>
<protein>
    <recommendedName>
        <fullName evidence="2">SH3b domain-containing protein</fullName>
    </recommendedName>
</protein>
<dbReference type="EMBL" id="BMGG01000001">
    <property type="protein sequence ID" value="GGC52185.1"/>
    <property type="molecule type" value="Genomic_DNA"/>
</dbReference>
<proteinExistence type="predicted"/>
<dbReference type="Proteomes" id="UP000637002">
    <property type="component" value="Unassembled WGS sequence"/>
</dbReference>
<evidence type="ECO:0000256" key="1">
    <source>
        <dbReference type="SAM" id="SignalP"/>
    </source>
</evidence>
<name>A0A916TZ05_9HYPH</name>
<gene>
    <name evidence="3" type="ORF">GCM10010994_09140</name>
</gene>
<dbReference type="InterPro" id="IPR003646">
    <property type="entry name" value="SH3-like_bac-type"/>
</dbReference>
<feature type="chain" id="PRO_5037709475" description="SH3b domain-containing protein" evidence="1">
    <location>
        <begin position="23"/>
        <end position="95"/>
    </location>
</feature>
<sequence>MRLRIAVASAFIVALAAAQAQAAGRCAVTDPTGTPLNLRAAPNGRILATLSNRQTVQFLDQVYDDRGRPWALVRMAGGGGTGVRGYVYREFVSCY</sequence>
<comment type="caution">
    <text evidence="3">The sequence shown here is derived from an EMBL/GenBank/DDBJ whole genome shotgun (WGS) entry which is preliminary data.</text>
</comment>
<evidence type="ECO:0000313" key="4">
    <source>
        <dbReference type="Proteomes" id="UP000637002"/>
    </source>
</evidence>
<reference evidence="3" key="1">
    <citation type="journal article" date="2014" name="Int. J. Syst. Evol. Microbiol.">
        <title>Complete genome sequence of Corynebacterium casei LMG S-19264T (=DSM 44701T), isolated from a smear-ripened cheese.</title>
        <authorList>
            <consortium name="US DOE Joint Genome Institute (JGI-PGF)"/>
            <person name="Walter F."/>
            <person name="Albersmeier A."/>
            <person name="Kalinowski J."/>
            <person name="Ruckert C."/>
        </authorList>
    </citation>
    <scope>NUCLEOTIDE SEQUENCE</scope>
    <source>
        <strain evidence="3">CGMCC 1.12919</strain>
    </source>
</reference>